<keyword evidence="1" id="KW-1133">Transmembrane helix</keyword>
<evidence type="ECO:0000256" key="1">
    <source>
        <dbReference type="SAM" id="Phobius"/>
    </source>
</evidence>
<dbReference type="RefSeq" id="WP_274565440.1">
    <property type="nucleotide sequence ID" value="NZ_CATLQZ010000015.1"/>
</dbReference>
<organism evidence="2 3">
    <name type="scientific">Marinovum algicola</name>
    <dbReference type="NCBI Taxonomy" id="42444"/>
    <lineage>
        <taxon>Bacteria</taxon>
        <taxon>Pseudomonadati</taxon>
        <taxon>Pseudomonadota</taxon>
        <taxon>Alphaproteobacteria</taxon>
        <taxon>Rhodobacterales</taxon>
        <taxon>Roseobacteraceae</taxon>
        <taxon>Marinovum</taxon>
    </lineage>
</organism>
<comment type="caution">
    <text evidence="2">The sequence shown here is derived from an EMBL/GenBank/DDBJ whole genome shotgun (WGS) entry which is preliminary data.</text>
</comment>
<gene>
    <name evidence="2" type="ORF">SAMN04487940_103133</name>
</gene>
<proteinExistence type="predicted"/>
<evidence type="ECO:0000313" key="3">
    <source>
        <dbReference type="Proteomes" id="UP000182932"/>
    </source>
</evidence>
<dbReference type="EMBL" id="FNYY01000003">
    <property type="protein sequence ID" value="SEJ07119.1"/>
    <property type="molecule type" value="Genomic_DNA"/>
</dbReference>
<dbReference type="Proteomes" id="UP000182932">
    <property type="component" value="Unassembled WGS sequence"/>
</dbReference>
<accession>A0A975W8C5</accession>
<reference evidence="2 3" key="1">
    <citation type="submission" date="2016-10" db="EMBL/GenBank/DDBJ databases">
        <authorList>
            <person name="Varghese N."/>
            <person name="Submissions S."/>
        </authorList>
    </citation>
    <scope>NUCLEOTIDE SEQUENCE [LARGE SCALE GENOMIC DNA]</scope>
    <source>
        <strain evidence="2 3">FF3</strain>
    </source>
</reference>
<evidence type="ECO:0000313" key="2">
    <source>
        <dbReference type="EMBL" id="SEJ07119.1"/>
    </source>
</evidence>
<protein>
    <submittedName>
        <fullName evidence="2">Uncharacterized protein</fullName>
    </submittedName>
</protein>
<keyword evidence="1" id="KW-0812">Transmembrane</keyword>
<keyword evidence="3" id="KW-1185">Reference proteome</keyword>
<dbReference type="AlphaFoldDB" id="A0A975W8C5"/>
<sequence>MQTSDDNDDLPVYDFGWWPEVAGAVGVAALITFLISFATGIM</sequence>
<name>A0A975W8C5_9RHOB</name>
<keyword evidence="1" id="KW-0472">Membrane</keyword>
<dbReference type="GeneID" id="80821527"/>
<feature type="transmembrane region" description="Helical" evidence="1">
    <location>
        <begin position="21"/>
        <end position="41"/>
    </location>
</feature>